<dbReference type="EMBL" id="QBKT01000001">
    <property type="protein sequence ID" value="PTX63533.1"/>
    <property type="molecule type" value="Genomic_DNA"/>
</dbReference>
<name>A0A2T6C5H2_9FLAO</name>
<proteinExistence type="predicted"/>
<gene>
    <name evidence="3" type="ORF">C8N46_101134</name>
</gene>
<organism evidence="3 4">
    <name type="scientific">Kordia periserrulae</name>
    <dbReference type="NCBI Taxonomy" id="701523"/>
    <lineage>
        <taxon>Bacteria</taxon>
        <taxon>Pseudomonadati</taxon>
        <taxon>Bacteroidota</taxon>
        <taxon>Flavobacteriia</taxon>
        <taxon>Flavobacteriales</taxon>
        <taxon>Flavobacteriaceae</taxon>
        <taxon>Kordia</taxon>
    </lineage>
</organism>
<evidence type="ECO:0000256" key="1">
    <source>
        <dbReference type="SAM" id="SignalP"/>
    </source>
</evidence>
<dbReference type="AlphaFoldDB" id="A0A2T6C5H2"/>
<accession>A0A2T6C5H2</accession>
<dbReference type="OrthoDB" id="947434at2"/>
<evidence type="ECO:0000259" key="2">
    <source>
        <dbReference type="Pfam" id="PF13568"/>
    </source>
</evidence>
<dbReference type="InterPro" id="IPR025665">
    <property type="entry name" value="Beta-barrel_OMP_2"/>
</dbReference>
<reference evidence="3 4" key="1">
    <citation type="submission" date="2018-04" db="EMBL/GenBank/DDBJ databases">
        <title>Genomic Encyclopedia of Archaeal and Bacterial Type Strains, Phase II (KMG-II): from individual species to whole genera.</title>
        <authorList>
            <person name="Goeker M."/>
        </authorList>
    </citation>
    <scope>NUCLEOTIDE SEQUENCE [LARGE SCALE GENOMIC DNA]</scope>
    <source>
        <strain evidence="3 4">DSM 25731</strain>
    </source>
</reference>
<feature type="signal peptide" evidence="1">
    <location>
        <begin position="1"/>
        <end position="19"/>
    </location>
</feature>
<evidence type="ECO:0000313" key="4">
    <source>
        <dbReference type="Proteomes" id="UP000244090"/>
    </source>
</evidence>
<comment type="caution">
    <text evidence="3">The sequence shown here is derived from an EMBL/GenBank/DDBJ whole genome shotgun (WGS) entry which is preliminary data.</text>
</comment>
<keyword evidence="4" id="KW-1185">Reference proteome</keyword>
<sequence>MTQKLLIITAFLCCLHVKAQENLSYGVSVGTNVYSMLTDRNTSFNSNGSFSIPEYAGLYIGAYGNYQLNNHFGVVADVAYEQRTIDIVPRVKLSFISISPKVKFDVNGSYNQGFYLKSGLRYSMLTTAETSDGGIDVKEAYKNGLFSLNFGMGTDFANILGLELIFDYSLADAFDVDVKSKLLGAYALLTVDIEKLIK</sequence>
<feature type="domain" description="Outer membrane protein beta-barrel" evidence="2">
    <location>
        <begin position="19"/>
        <end position="174"/>
    </location>
</feature>
<feature type="chain" id="PRO_5015595118" evidence="1">
    <location>
        <begin position="20"/>
        <end position="198"/>
    </location>
</feature>
<dbReference type="RefSeq" id="WP_108112931.1">
    <property type="nucleotide sequence ID" value="NZ_QBKT01000001.1"/>
</dbReference>
<evidence type="ECO:0000313" key="3">
    <source>
        <dbReference type="EMBL" id="PTX63533.1"/>
    </source>
</evidence>
<dbReference type="Pfam" id="PF13568">
    <property type="entry name" value="OMP_b-brl_2"/>
    <property type="match status" value="1"/>
</dbReference>
<keyword evidence="1" id="KW-0732">Signal</keyword>
<protein>
    <submittedName>
        <fullName evidence="3">Outer membrane protein with beta-barrel domain</fullName>
    </submittedName>
</protein>
<dbReference type="Proteomes" id="UP000244090">
    <property type="component" value="Unassembled WGS sequence"/>
</dbReference>